<name>A0A8T7LST5_9CHLR</name>
<dbReference type="PANTHER" id="PTHR13617:SF14">
    <property type="entry name" value="PROTEIN ABHD18"/>
    <property type="match status" value="1"/>
</dbReference>
<evidence type="ECO:0000259" key="1">
    <source>
        <dbReference type="Pfam" id="PF00326"/>
    </source>
</evidence>
<dbReference type="InterPro" id="IPR029058">
    <property type="entry name" value="AB_hydrolase_fold"/>
</dbReference>
<accession>A0A8T7LST5</accession>
<dbReference type="PANTHER" id="PTHR13617">
    <property type="entry name" value="PROTEIN ABHD18"/>
    <property type="match status" value="1"/>
</dbReference>
<dbReference type="Pfam" id="PF00326">
    <property type="entry name" value="Peptidase_S9"/>
    <property type="match status" value="1"/>
</dbReference>
<dbReference type="GO" id="GO:0008236">
    <property type="term" value="F:serine-type peptidase activity"/>
    <property type="evidence" value="ECO:0007669"/>
    <property type="project" value="InterPro"/>
</dbReference>
<reference evidence="2 4" key="1">
    <citation type="submission" date="2020-06" db="EMBL/GenBank/DDBJ databases">
        <title>Anoxygenic phototrophic Chloroflexota member uses a Type I reaction center.</title>
        <authorList>
            <person name="Tsuji J.M."/>
            <person name="Shaw N.A."/>
            <person name="Nagashima S."/>
            <person name="Venkiteswaran J."/>
            <person name="Schiff S.L."/>
            <person name="Hanada S."/>
            <person name="Tank M."/>
            <person name="Neufeld J.D."/>
        </authorList>
    </citation>
    <scope>NUCLEOTIDE SEQUENCE [LARGE SCALE GENOMIC DNA]</scope>
    <source>
        <strain evidence="2">L227-S17</strain>
    </source>
</reference>
<dbReference type="SUPFAM" id="SSF53474">
    <property type="entry name" value="alpha/beta-Hydrolases"/>
    <property type="match status" value="1"/>
</dbReference>
<dbReference type="RefSeq" id="WP_341468857.1">
    <property type="nucleotide sequence ID" value="NZ_CP128399.1"/>
</dbReference>
<dbReference type="Gene3D" id="3.40.50.1820">
    <property type="entry name" value="alpha/beta hydrolase"/>
    <property type="match status" value="1"/>
</dbReference>
<dbReference type="Proteomes" id="UP000521676">
    <property type="component" value="Unassembled WGS sequence"/>
</dbReference>
<gene>
    <name evidence="2" type="ORF">HXX08_04310</name>
    <name evidence="3" type="ORF">OZ401_000210</name>
</gene>
<evidence type="ECO:0000313" key="4">
    <source>
        <dbReference type="Proteomes" id="UP000521676"/>
    </source>
</evidence>
<dbReference type="GO" id="GO:0006508">
    <property type="term" value="P:proteolysis"/>
    <property type="evidence" value="ECO:0007669"/>
    <property type="project" value="InterPro"/>
</dbReference>
<keyword evidence="5" id="KW-1185">Reference proteome</keyword>
<evidence type="ECO:0000313" key="3">
    <source>
        <dbReference type="EMBL" id="WJW66964.1"/>
    </source>
</evidence>
<organism evidence="2 4">
    <name type="scientific">Candidatus Chlorohelix allophototropha</name>
    <dbReference type="NCBI Taxonomy" id="3003348"/>
    <lineage>
        <taxon>Bacteria</taxon>
        <taxon>Bacillati</taxon>
        <taxon>Chloroflexota</taxon>
        <taxon>Chloroflexia</taxon>
        <taxon>Candidatus Chloroheliales</taxon>
        <taxon>Candidatus Chloroheliaceae</taxon>
        <taxon>Candidatus Chlorohelix</taxon>
    </lineage>
</organism>
<dbReference type="Proteomes" id="UP001431572">
    <property type="component" value="Chromosome 1"/>
</dbReference>
<keyword evidence="3" id="KW-0378">Hydrolase</keyword>
<proteinExistence type="predicted"/>
<reference evidence="3" key="2">
    <citation type="journal article" date="2024" name="Nature">
        <title>Anoxygenic phototroph of the Chloroflexota uses a type I reaction centre.</title>
        <authorList>
            <person name="Tsuji J.M."/>
            <person name="Shaw N.A."/>
            <person name="Nagashima S."/>
            <person name="Venkiteswaran J.J."/>
            <person name="Schiff S.L."/>
            <person name="Watanabe T."/>
            <person name="Fukui M."/>
            <person name="Hanada S."/>
            <person name="Tank M."/>
            <person name="Neufeld J.D."/>
        </authorList>
    </citation>
    <scope>NUCLEOTIDE SEQUENCE</scope>
    <source>
        <strain evidence="3">L227-S17</strain>
    </source>
</reference>
<dbReference type="InterPro" id="IPR001375">
    <property type="entry name" value="Peptidase_S9_cat"/>
</dbReference>
<dbReference type="EMBL" id="JACATZ010000001">
    <property type="protein sequence ID" value="NWJ45084.1"/>
    <property type="molecule type" value="Genomic_DNA"/>
</dbReference>
<evidence type="ECO:0000313" key="5">
    <source>
        <dbReference type="Proteomes" id="UP001431572"/>
    </source>
</evidence>
<dbReference type="AlphaFoldDB" id="A0A8T7LST5"/>
<evidence type="ECO:0000313" key="2">
    <source>
        <dbReference type="EMBL" id="NWJ45084.1"/>
    </source>
</evidence>
<feature type="domain" description="Peptidase S9 prolyl oligopeptidase catalytic" evidence="1">
    <location>
        <begin position="183"/>
        <end position="305"/>
    </location>
</feature>
<protein>
    <submittedName>
        <fullName evidence="3">Alpha/beta hydrolase family protein</fullName>
    </submittedName>
    <submittedName>
        <fullName evidence="2">Prolyl oligopeptidase family serine peptidase</fullName>
    </submittedName>
</protein>
<dbReference type="EMBL" id="CP128399">
    <property type="protein sequence ID" value="WJW66964.1"/>
    <property type="molecule type" value="Genomic_DNA"/>
</dbReference>
<sequence>MIEKLGSVFDEVSFVTLTALMQVQRHKLHHQSCKPEELAKLAAWSGVSEEILFPEPEMPVISRKISKRPPQLFAVGVEYQLEQLSFTSPMPTGNPSNDIVKAWWLYQPGREKAPTIVFAHGWMAYDPHIWLRLPIGWVELLGYNVLMLELPFHMSRTPPGAQSGEMSITADLTAGFEGARQAVADIRAIIKWLRGRGIKQIGLLGKSLGGLMSGLVLVAEPSISCGVLIIPAVSASASLWHSTYTRLVRKDLEKLGISEAQTEEALAAINPANHKPAIDSQRILIIEAIADRACPVSETEKLAQQWSAMITRIPLGHMSAGFTSDGRRAAREFFLKWLAG</sequence>